<proteinExistence type="predicted"/>
<evidence type="ECO:0000313" key="1">
    <source>
        <dbReference type="EMBL" id="VDK42619.1"/>
    </source>
</evidence>
<protein>
    <submittedName>
        <fullName evidence="1">Uncharacterized protein</fullName>
    </submittedName>
</protein>
<dbReference type="EMBL" id="UYRU01008598">
    <property type="protein sequence ID" value="VDK42619.1"/>
    <property type="molecule type" value="Genomic_DNA"/>
</dbReference>
<dbReference type="OrthoDB" id="1870062at2759"/>
<name>A0A3P6Q2H4_DIBLA</name>
<reference evidence="1 2" key="1">
    <citation type="submission" date="2018-11" db="EMBL/GenBank/DDBJ databases">
        <authorList>
            <consortium name="Pathogen Informatics"/>
        </authorList>
    </citation>
    <scope>NUCLEOTIDE SEQUENCE [LARGE SCALE GENOMIC DNA]</scope>
</reference>
<accession>A0A3P6Q2H4</accession>
<evidence type="ECO:0000313" key="2">
    <source>
        <dbReference type="Proteomes" id="UP000281553"/>
    </source>
</evidence>
<organism evidence="1 2">
    <name type="scientific">Dibothriocephalus latus</name>
    <name type="common">Fish tapeworm</name>
    <name type="synonym">Diphyllobothrium latum</name>
    <dbReference type="NCBI Taxonomy" id="60516"/>
    <lineage>
        <taxon>Eukaryota</taxon>
        <taxon>Metazoa</taxon>
        <taxon>Spiralia</taxon>
        <taxon>Lophotrochozoa</taxon>
        <taxon>Platyhelminthes</taxon>
        <taxon>Cestoda</taxon>
        <taxon>Eucestoda</taxon>
        <taxon>Diphyllobothriidea</taxon>
        <taxon>Diphyllobothriidae</taxon>
        <taxon>Dibothriocephalus</taxon>
    </lineage>
</organism>
<dbReference type="Proteomes" id="UP000281553">
    <property type="component" value="Unassembled WGS sequence"/>
</dbReference>
<gene>
    <name evidence="1" type="ORF">DILT_LOCUS1332</name>
</gene>
<dbReference type="AlphaFoldDB" id="A0A3P6Q2H4"/>
<keyword evidence="2" id="KW-1185">Reference proteome</keyword>
<sequence>MEHAPNPDGGGMAACLYEGVTNGVGGAHNPASLLHLPDSPSLNINNETSRNLLVARLTLWQRKRREEELSAGWNAWWAQSSGPRILSSTLRKSPEVCSMS</sequence>